<dbReference type="KEGG" id="cbw:RR42_s0631"/>
<dbReference type="EMBL" id="CP010537">
    <property type="protein sequence ID" value="AJG22222.1"/>
    <property type="molecule type" value="Genomic_DNA"/>
</dbReference>
<evidence type="ECO:0000313" key="1">
    <source>
        <dbReference type="EMBL" id="AJG22222.1"/>
    </source>
</evidence>
<evidence type="ECO:0000313" key="2">
    <source>
        <dbReference type="Proteomes" id="UP000031843"/>
    </source>
</evidence>
<organism evidence="1 2">
    <name type="scientific">Cupriavidus basilensis</name>
    <dbReference type="NCBI Taxonomy" id="68895"/>
    <lineage>
        <taxon>Bacteria</taxon>
        <taxon>Pseudomonadati</taxon>
        <taxon>Pseudomonadota</taxon>
        <taxon>Betaproteobacteria</taxon>
        <taxon>Burkholderiales</taxon>
        <taxon>Burkholderiaceae</taxon>
        <taxon>Cupriavidus</taxon>
    </lineage>
</organism>
<name>A0A0C4Y9R9_9BURK</name>
<dbReference type="STRING" id="68895.RR42_s0631"/>
<gene>
    <name evidence="1" type="ORF">RR42_s0631</name>
</gene>
<keyword evidence="2" id="KW-1185">Reference proteome</keyword>
<protein>
    <submittedName>
        <fullName evidence="1">Uncharacterized protein</fullName>
    </submittedName>
</protein>
<dbReference type="Proteomes" id="UP000031843">
    <property type="component" value="Chromosome secondary"/>
</dbReference>
<dbReference type="AlphaFoldDB" id="A0A0C4Y9R9"/>
<dbReference type="RefSeq" id="WP_043353586.1">
    <property type="nucleotide sequence ID" value="NZ_CP010537.1"/>
</dbReference>
<proteinExistence type="predicted"/>
<accession>A0A0C4Y9R9</accession>
<reference evidence="1 2" key="1">
    <citation type="journal article" date="2015" name="Genome Announc.">
        <title>Complete Genome Sequence of Cupriavidus basilensis 4G11, Isolated from the Oak Ridge Field Research Center Site.</title>
        <authorList>
            <person name="Ray J."/>
            <person name="Waters R.J."/>
            <person name="Skerker J.M."/>
            <person name="Kuehl J.V."/>
            <person name="Price M.N."/>
            <person name="Huang J."/>
            <person name="Chakraborty R."/>
            <person name="Arkin A.P."/>
            <person name="Deutschbauer A."/>
        </authorList>
    </citation>
    <scope>NUCLEOTIDE SEQUENCE [LARGE SCALE GENOMIC DNA]</scope>
    <source>
        <strain evidence="1">4G11</strain>
    </source>
</reference>
<sequence>MMKPAPRDHQPGYEAVLLRANIRAELRAFRRTHFGGDSHIERCMVSAAIQMVMASPSLQEQLLARMADAVQTDVRLSLDSKRQTATVFPMEPLANGGR</sequence>